<accession>A0AAD9DYQ1</accession>
<feature type="compositionally biased region" description="Low complexity" evidence="1">
    <location>
        <begin position="332"/>
        <end position="344"/>
    </location>
</feature>
<dbReference type="AlphaFoldDB" id="A0AAD9DYQ1"/>
<sequence>VLCIAWAHQSNYIGTVTEISATAVLKMALYKAKLLPPEPAHITQCFTGADSRMTGEKVPENGTVCPKINRLKRPKGSAPPSGSFRNEIPSAVPKKTESSGSSDSLGCEEAGSEFVADDRKCSSTRTNKSSMSILHKSSSSNRSPKLDVLLLRKPLKQSKLEMSAVKVHCPRLQLSVLKSTNGAQCLHISDSAPDIIDLCGDEGSCEHGSEQVTMVTSVNGQGRYGRCDPPKATMKDVTRTISPCASENHMERSGRRAEFSKQIREDLLVQIQAQSRHFPARTTENTDGLSTPGCPVPGKRKQEVEGHSEGGLPKRRHLQRDFSSDALSTDASVNSDSPSRSRLSVSRRKKQARAAFDACEPPPPISKRWDDEVLWTEKYQPLRSREVMGNTASVRKLHGQLCLKAKGLWDCGDFEGEQGSVEKSQELCSTTLIQGPTGVGKTAAVYACARELGFQVCCIYSNLVFEVNSSSLRSGQIILSQLTEATQSHQVGEPRCPTLPPPFCDGHKAITVRLPATARQDTSRKMMASSAKPCGSSRMVSRARHVISPRVTLARSFKQSTEHPQNAQGPGALTLSTAESSDATELGLLSEDPVWNREKTRPPLSLILFEEVDLIFDTDVGFLTAIKTLMLTTKRPVILTTSDPLFSQTFNGRFVELSFKSPPIESIGSYLQCLCVVENVQPDPEYISFLLAENKGDIRRSILALELWARSGGGSTTPQLYKRVLSCSSWLELESGGCVDVLVDRWRTGRSLFSSNLPVLFAPPSRASPYADQSTAETGGPTFLKMLGRSPTLPNLENNEQRPRKLSRLKRKKHQSTGDVHKFTHNQCSKHAALSRDRFDQFPSPKRHTCPSAGETGELIFEESLSKLVSCHLDSLARFFETMSFLDSCLCGPPSRAAGLGGPASLGYAGADVADSSLDEPREEGVSPLNLVRLYDLLAVVEGLGFFQCRAEVSEMRRRALKLKKGRGGETWGTRPMAALTTLGSPCESDDRFWQNEPCEPSVIQKSKEVLSKVLSSRAFCCHGNKKAVAMDYLPALHSICRLERVKQQNEPRLSHYFRDIRLPLSKRTVRLLASDVYLQPCQ</sequence>
<protein>
    <recommendedName>
        <fullName evidence="4">AAA+ ATPase domain-containing protein</fullName>
    </recommendedName>
</protein>
<evidence type="ECO:0000313" key="3">
    <source>
        <dbReference type="Proteomes" id="UP001239994"/>
    </source>
</evidence>
<proteinExistence type="predicted"/>
<name>A0AAD9DYQ1_9TELE</name>
<dbReference type="GO" id="GO:0005634">
    <property type="term" value="C:nucleus"/>
    <property type="evidence" value="ECO:0007669"/>
    <property type="project" value="TreeGrafter"/>
</dbReference>
<feature type="region of interest" description="Disordered" evidence="1">
    <location>
        <begin position="275"/>
        <end position="347"/>
    </location>
</feature>
<dbReference type="SUPFAM" id="SSF52540">
    <property type="entry name" value="P-loop containing nucleoside triphosphate hydrolases"/>
    <property type="match status" value="1"/>
</dbReference>
<dbReference type="InterPro" id="IPR027417">
    <property type="entry name" value="P-loop_NTPase"/>
</dbReference>
<feature type="region of interest" description="Disordered" evidence="1">
    <location>
        <begin position="770"/>
        <end position="818"/>
    </location>
</feature>
<dbReference type="Proteomes" id="UP001239994">
    <property type="component" value="Unassembled WGS sequence"/>
</dbReference>
<feature type="non-terminal residue" evidence="2">
    <location>
        <position position="1"/>
    </location>
</feature>
<feature type="compositionally biased region" description="Basic residues" evidence="1">
    <location>
        <begin position="804"/>
        <end position="815"/>
    </location>
</feature>
<keyword evidence="3" id="KW-1185">Reference proteome</keyword>
<dbReference type="PANTHER" id="PTHR23389:SF21">
    <property type="entry name" value="ATPASE FAMILY AAA DOMAIN-CONTAINING PROTEIN 5"/>
    <property type="match status" value="1"/>
</dbReference>
<dbReference type="GO" id="GO:0061860">
    <property type="term" value="F:DNA clamp unloader activity"/>
    <property type="evidence" value="ECO:0007669"/>
    <property type="project" value="TreeGrafter"/>
</dbReference>
<gene>
    <name evidence="2" type="ORF">P4O66_007217</name>
</gene>
<reference evidence="2" key="1">
    <citation type="submission" date="2023-03" db="EMBL/GenBank/DDBJ databases">
        <title>Electrophorus voltai genome.</title>
        <authorList>
            <person name="Bian C."/>
        </authorList>
    </citation>
    <scope>NUCLEOTIDE SEQUENCE</scope>
    <source>
        <strain evidence="2">CB-2022</strain>
        <tissue evidence="2">Muscle</tissue>
    </source>
</reference>
<feature type="region of interest" description="Disordered" evidence="1">
    <location>
        <begin position="53"/>
        <end position="141"/>
    </location>
</feature>
<organism evidence="2 3">
    <name type="scientific">Electrophorus voltai</name>
    <dbReference type="NCBI Taxonomy" id="2609070"/>
    <lineage>
        <taxon>Eukaryota</taxon>
        <taxon>Metazoa</taxon>
        <taxon>Chordata</taxon>
        <taxon>Craniata</taxon>
        <taxon>Vertebrata</taxon>
        <taxon>Euteleostomi</taxon>
        <taxon>Actinopterygii</taxon>
        <taxon>Neopterygii</taxon>
        <taxon>Teleostei</taxon>
        <taxon>Ostariophysi</taxon>
        <taxon>Gymnotiformes</taxon>
        <taxon>Gymnotoidei</taxon>
        <taxon>Gymnotidae</taxon>
        <taxon>Electrophorus</taxon>
    </lineage>
</organism>
<evidence type="ECO:0000256" key="1">
    <source>
        <dbReference type="SAM" id="MobiDB-lite"/>
    </source>
</evidence>
<evidence type="ECO:0008006" key="4">
    <source>
        <dbReference type="Google" id="ProtNLM"/>
    </source>
</evidence>
<dbReference type="GO" id="GO:0003677">
    <property type="term" value="F:DNA binding"/>
    <property type="evidence" value="ECO:0007669"/>
    <property type="project" value="TreeGrafter"/>
</dbReference>
<dbReference type="PANTHER" id="PTHR23389">
    <property type="entry name" value="CHROMOSOME TRANSMISSION FIDELITY FACTOR 18"/>
    <property type="match status" value="1"/>
</dbReference>
<comment type="caution">
    <text evidence="2">The sequence shown here is derived from an EMBL/GenBank/DDBJ whole genome shotgun (WGS) entry which is preliminary data.</text>
</comment>
<feature type="compositionally biased region" description="Low complexity" evidence="1">
    <location>
        <begin position="129"/>
        <end position="140"/>
    </location>
</feature>
<dbReference type="Gene3D" id="3.40.50.300">
    <property type="entry name" value="P-loop containing nucleotide triphosphate hydrolases"/>
    <property type="match status" value="1"/>
</dbReference>
<dbReference type="EMBL" id="JAROKS010000012">
    <property type="protein sequence ID" value="KAK1798946.1"/>
    <property type="molecule type" value="Genomic_DNA"/>
</dbReference>
<evidence type="ECO:0000313" key="2">
    <source>
        <dbReference type="EMBL" id="KAK1798946.1"/>
    </source>
</evidence>